<keyword evidence="1" id="KW-0175">Coiled coil</keyword>
<dbReference type="EMBL" id="JAQQWL010000006">
    <property type="protein sequence ID" value="KAK8070318.1"/>
    <property type="molecule type" value="Genomic_DNA"/>
</dbReference>
<sequence>MGQPMQPKLAYDKSLEQLRQESSSLDRLVADMLDREEALESSANRTIARKGELTEEILARKEELQEVTKETLARRM</sequence>
<evidence type="ECO:0000313" key="2">
    <source>
        <dbReference type="EMBL" id="KAK8070318.1"/>
    </source>
</evidence>
<proteinExistence type="predicted"/>
<feature type="coiled-coil region" evidence="1">
    <location>
        <begin position="15"/>
        <end position="70"/>
    </location>
</feature>
<evidence type="ECO:0000313" key="3">
    <source>
        <dbReference type="Proteomes" id="UP001480595"/>
    </source>
</evidence>
<organism evidence="2 3">
    <name type="scientific">Apiospora phragmitis</name>
    <dbReference type="NCBI Taxonomy" id="2905665"/>
    <lineage>
        <taxon>Eukaryota</taxon>
        <taxon>Fungi</taxon>
        <taxon>Dikarya</taxon>
        <taxon>Ascomycota</taxon>
        <taxon>Pezizomycotina</taxon>
        <taxon>Sordariomycetes</taxon>
        <taxon>Xylariomycetidae</taxon>
        <taxon>Amphisphaeriales</taxon>
        <taxon>Apiosporaceae</taxon>
        <taxon>Apiospora</taxon>
    </lineage>
</organism>
<evidence type="ECO:0000256" key="1">
    <source>
        <dbReference type="SAM" id="Coils"/>
    </source>
</evidence>
<dbReference type="Proteomes" id="UP001480595">
    <property type="component" value="Unassembled WGS sequence"/>
</dbReference>
<name>A0ABR1VGD9_9PEZI</name>
<dbReference type="RefSeq" id="XP_066717612.1">
    <property type="nucleotide sequence ID" value="XM_066858343.1"/>
</dbReference>
<accession>A0ABR1VGD9</accession>
<protein>
    <submittedName>
        <fullName evidence="2">Uncharacterized protein</fullName>
    </submittedName>
</protein>
<reference evidence="2 3" key="1">
    <citation type="submission" date="2023-01" db="EMBL/GenBank/DDBJ databases">
        <title>Analysis of 21 Apiospora genomes using comparative genomics revels a genus with tremendous synthesis potential of carbohydrate active enzymes and secondary metabolites.</title>
        <authorList>
            <person name="Sorensen T."/>
        </authorList>
    </citation>
    <scope>NUCLEOTIDE SEQUENCE [LARGE SCALE GENOMIC DNA]</scope>
    <source>
        <strain evidence="2 3">CBS 135458</strain>
    </source>
</reference>
<comment type="caution">
    <text evidence="2">The sequence shown here is derived from an EMBL/GenBank/DDBJ whole genome shotgun (WGS) entry which is preliminary data.</text>
</comment>
<dbReference type="GeneID" id="92091406"/>
<gene>
    <name evidence="2" type="ORF">PG994_006934</name>
</gene>
<keyword evidence="3" id="KW-1185">Reference proteome</keyword>